<organism evidence="5 6">
    <name type="scientific">Vreelandella titanicae BH1</name>
    <dbReference type="NCBI Taxonomy" id="1204738"/>
    <lineage>
        <taxon>Bacteria</taxon>
        <taxon>Pseudomonadati</taxon>
        <taxon>Pseudomonadota</taxon>
        <taxon>Gammaproteobacteria</taxon>
        <taxon>Oceanospirillales</taxon>
        <taxon>Halomonadaceae</taxon>
        <taxon>Vreelandella</taxon>
    </lineage>
</organism>
<keyword evidence="2" id="KW-0238">DNA-binding</keyword>
<dbReference type="InterPro" id="IPR018356">
    <property type="entry name" value="Tscrpt_reg_HTH_DeoR_CS"/>
</dbReference>
<protein>
    <submittedName>
        <fullName evidence="5">Transcription regulator HTH, DeoR</fullName>
    </submittedName>
</protein>
<sequence>MALIVALIAPIAVVAVEITPPLAQHRNENGRNTDALVAKITTRGVCQEMPTMNGRSALRLAKLQEALASGGTLHLRDAAELCDVSEMTIRRDLTTQDTAISLLGGRLVMANYPGVTPIYDLTEQQASHYQAKYRLCQRALAYIEEGDTLFIDCGSTLMPLLSQLSHFRELTVVTYALNVANAVAALPNVRLVLLGGLFYATSQSFGSDNMTAAIERLGINKALISAAGVDLERGVSCFHFHEVAPKQAAIATAMQRLLVVDASKFSVVRPAYFAALDDFDVVVTDEEGAPQLLKKNGRVVPEIVVPTVTVA</sequence>
<dbReference type="PATRIC" id="fig|1204738.3.peg.2303"/>
<dbReference type="InterPro" id="IPR014036">
    <property type="entry name" value="DeoR-like_C"/>
</dbReference>
<dbReference type="GO" id="GO:0003677">
    <property type="term" value="F:DNA binding"/>
    <property type="evidence" value="ECO:0007669"/>
    <property type="project" value="UniProtKB-KW"/>
</dbReference>
<dbReference type="PANTHER" id="PTHR30363:SF8">
    <property type="entry name" value="DEOXYRIBOSE OPERON REPRESSOR"/>
    <property type="match status" value="1"/>
</dbReference>
<dbReference type="PROSITE" id="PS00894">
    <property type="entry name" value="HTH_DEOR_1"/>
    <property type="match status" value="1"/>
</dbReference>
<evidence type="ECO:0000259" key="4">
    <source>
        <dbReference type="PROSITE" id="PS51000"/>
    </source>
</evidence>
<dbReference type="InterPro" id="IPR037171">
    <property type="entry name" value="NagB/RpiA_transferase-like"/>
</dbReference>
<dbReference type="SUPFAM" id="SSF100950">
    <property type="entry name" value="NagB/RpiA/CoA transferase-like"/>
    <property type="match status" value="1"/>
</dbReference>
<keyword evidence="3" id="KW-0804">Transcription</keyword>
<dbReference type="InterPro" id="IPR050313">
    <property type="entry name" value="Carb_Metab_HTH_regulators"/>
</dbReference>
<dbReference type="PROSITE" id="PS51000">
    <property type="entry name" value="HTH_DEOR_2"/>
    <property type="match status" value="1"/>
</dbReference>
<evidence type="ECO:0000256" key="2">
    <source>
        <dbReference type="ARBA" id="ARBA00023125"/>
    </source>
</evidence>
<evidence type="ECO:0000313" key="5">
    <source>
        <dbReference type="EMBL" id="ELY21548.1"/>
    </source>
</evidence>
<dbReference type="InterPro" id="IPR001034">
    <property type="entry name" value="DeoR_HTH"/>
</dbReference>
<dbReference type="SMART" id="SM01134">
    <property type="entry name" value="DeoRC"/>
    <property type="match status" value="1"/>
</dbReference>
<name>L9UBG6_9GAMM</name>
<evidence type="ECO:0000313" key="6">
    <source>
        <dbReference type="Proteomes" id="UP000011651"/>
    </source>
</evidence>
<comment type="caution">
    <text evidence="5">The sequence shown here is derived from an EMBL/GenBank/DDBJ whole genome shotgun (WGS) entry which is preliminary data.</text>
</comment>
<proteinExistence type="predicted"/>
<gene>
    <name evidence="5" type="ORF">HALTITAN_1542</name>
</gene>
<dbReference type="SMART" id="SM00420">
    <property type="entry name" value="HTH_DEOR"/>
    <property type="match status" value="1"/>
</dbReference>
<dbReference type="PANTHER" id="PTHR30363">
    <property type="entry name" value="HTH-TYPE TRANSCRIPTIONAL REGULATOR SRLR-RELATED"/>
    <property type="match status" value="1"/>
</dbReference>
<evidence type="ECO:0000256" key="3">
    <source>
        <dbReference type="ARBA" id="ARBA00023163"/>
    </source>
</evidence>
<dbReference type="Pfam" id="PF00455">
    <property type="entry name" value="DeoRC"/>
    <property type="match status" value="1"/>
</dbReference>
<evidence type="ECO:0000256" key="1">
    <source>
        <dbReference type="ARBA" id="ARBA00023015"/>
    </source>
</evidence>
<dbReference type="AlphaFoldDB" id="L9UBG6"/>
<accession>L9UBG6</accession>
<dbReference type="Proteomes" id="UP000011651">
    <property type="component" value="Unassembled WGS sequence"/>
</dbReference>
<dbReference type="GO" id="GO:0003700">
    <property type="term" value="F:DNA-binding transcription factor activity"/>
    <property type="evidence" value="ECO:0007669"/>
    <property type="project" value="InterPro"/>
</dbReference>
<keyword evidence="1" id="KW-0805">Transcription regulation</keyword>
<feature type="domain" description="HTH deoR-type" evidence="4">
    <location>
        <begin position="56"/>
        <end position="108"/>
    </location>
</feature>
<dbReference type="EMBL" id="AOPO01000005">
    <property type="protein sequence ID" value="ELY21548.1"/>
    <property type="molecule type" value="Genomic_DNA"/>
</dbReference>
<dbReference type="Pfam" id="PF08220">
    <property type="entry name" value="HTH_DeoR"/>
    <property type="match status" value="1"/>
</dbReference>
<reference evidence="5 6" key="1">
    <citation type="journal article" date="2013" name="Genome Announc.">
        <title>Draft Genome of the Marine Gammaproteobacterium Halomonas titanicae.</title>
        <authorList>
            <person name="Sanchez-Porro C."/>
            <person name="de la Haba R.R."/>
            <person name="Cruz-Hernandez N."/>
            <person name="Gonzalez J.M."/>
            <person name="Reyes-Guirao C."/>
            <person name="Navarro-Sampedro L."/>
            <person name="Carballo M."/>
            <person name="Ventosa A."/>
        </authorList>
    </citation>
    <scope>NUCLEOTIDE SEQUENCE [LARGE SCALE GENOMIC DNA]</scope>
    <source>
        <strain evidence="5 6">BH1</strain>
    </source>
</reference>